<dbReference type="Pfam" id="PF00034">
    <property type="entry name" value="Cytochrom_C"/>
    <property type="match status" value="1"/>
</dbReference>
<dbReference type="EMBL" id="WNKS01000015">
    <property type="protein sequence ID" value="MTV32305.1"/>
    <property type="molecule type" value="Genomic_DNA"/>
</dbReference>
<evidence type="ECO:0000256" key="1">
    <source>
        <dbReference type="ARBA" id="ARBA00022448"/>
    </source>
</evidence>
<dbReference type="InterPro" id="IPR036909">
    <property type="entry name" value="Cyt_c-like_dom_sf"/>
</dbReference>
<gene>
    <name evidence="8" type="ORF">GJ654_15050</name>
</gene>
<name>A0A6N8DRZ3_RHOAC</name>
<keyword evidence="5 6" id="KW-0408">Iron</keyword>
<dbReference type="InterPro" id="IPR009056">
    <property type="entry name" value="Cyt_c-like_dom"/>
</dbReference>
<keyword evidence="3 6" id="KW-0479">Metal-binding</keyword>
<evidence type="ECO:0000256" key="2">
    <source>
        <dbReference type="ARBA" id="ARBA00022617"/>
    </source>
</evidence>
<evidence type="ECO:0000259" key="7">
    <source>
        <dbReference type="PROSITE" id="PS51007"/>
    </source>
</evidence>
<dbReference type="AlphaFoldDB" id="A0A6N8DRZ3"/>
<comment type="caution">
    <text evidence="8">The sequence shown here is derived from an EMBL/GenBank/DDBJ whole genome shotgun (WGS) entry which is preliminary data.</text>
</comment>
<evidence type="ECO:0000256" key="5">
    <source>
        <dbReference type="ARBA" id="ARBA00023004"/>
    </source>
</evidence>
<dbReference type="Gene3D" id="1.10.760.10">
    <property type="entry name" value="Cytochrome c-like domain"/>
    <property type="match status" value="1"/>
</dbReference>
<dbReference type="InterPro" id="IPR050597">
    <property type="entry name" value="Cytochrome_c_Oxidase_Subunit"/>
</dbReference>
<evidence type="ECO:0000256" key="3">
    <source>
        <dbReference type="ARBA" id="ARBA00022723"/>
    </source>
</evidence>
<evidence type="ECO:0000256" key="6">
    <source>
        <dbReference type="PROSITE-ProRule" id="PRU00433"/>
    </source>
</evidence>
<protein>
    <submittedName>
        <fullName evidence="8">C-type cytochrome</fullName>
    </submittedName>
</protein>
<dbReference type="GO" id="GO:0046872">
    <property type="term" value="F:metal ion binding"/>
    <property type="evidence" value="ECO:0007669"/>
    <property type="project" value="UniProtKB-KW"/>
</dbReference>
<sequence length="119" mass="12968">MTTFSRGHAKSPTVAAEIFRMRPVLPILALLPCVALSPGALAAQTDLIAGCIPCHGLDGIGRDAEIPNLAGQNEAYLFNQLKAFRAGRRPHQEMQHMSRHMSDDEMTSLAAYFAQLPPR</sequence>
<dbReference type="GO" id="GO:0009055">
    <property type="term" value="F:electron transfer activity"/>
    <property type="evidence" value="ECO:0007669"/>
    <property type="project" value="InterPro"/>
</dbReference>
<evidence type="ECO:0000313" key="8">
    <source>
        <dbReference type="EMBL" id="MTV32305.1"/>
    </source>
</evidence>
<keyword evidence="2 6" id="KW-0349">Heme</keyword>
<evidence type="ECO:0000256" key="4">
    <source>
        <dbReference type="ARBA" id="ARBA00022982"/>
    </source>
</evidence>
<dbReference type="OrthoDB" id="9808603at2"/>
<evidence type="ECO:0000313" key="9">
    <source>
        <dbReference type="Proteomes" id="UP000439113"/>
    </source>
</evidence>
<dbReference type="SUPFAM" id="SSF46626">
    <property type="entry name" value="Cytochrome c"/>
    <property type="match status" value="1"/>
</dbReference>
<feature type="domain" description="Cytochrome c" evidence="7">
    <location>
        <begin position="34"/>
        <end position="117"/>
    </location>
</feature>
<reference evidence="8 9" key="1">
    <citation type="submission" date="2019-11" db="EMBL/GenBank/DDBJ databases">
        <title>Whole-genome sequence of a Rhodoblastus acidophilus DSM 142.</title>
        <authorList>
            <person name="Kyndt J.A."/>
            <person name="Meyer T.E."/>
        </authorList>
    </citation>
    <scope>NUCLEOTIDE SEQUENCE [LARGE SCALE GENOMIC DNA]</scope>
    <source>
        <strain evidence="8 9">DSM 142</strain>
    </source>
</reference>
<dbReference type="PANTHER" id="PTHR33751">
    <property type="entry name" value="CBB3-TYPE CYTOCHROME C OXIDASE SUBUNIT FIXP"/>
    <property type="match status" value="1"/>
</dbReference>
<dbReference type="RefSeq" id="WP_155446995.1">
    <property type="nucleotide sequence ID" value="NZ_JAOQNR010000007.1"/>
</dbReference>
<proteinExistence type="predicted"/>
<organism evidence="8 9">
    <name type="scientific">Rhodoblastus acidophilus</name>
    <name type="common">Rhodopseudomonas acidophila</name>
    <dbReference type="NCBI Taxonomy" id="1074"/>
    <lineage>
        <taxon>Bacteria</taxon>
        <taxon>Pseudomonadati</taxon>
        <taxon>Pseudomonadota</taxon>
        <taxon>Alphaproteobacteria</taxon>
        <taxon>Hyphomicrobiales</taxon>
        <taxon>Rhodoblastaceae</taxon>
        <taxon>Rhodoblastus</taxon>
    </lineage>
</organism>
<dbReference type="GO" id="GO:0020037">
    <property type="term" value="F:heme binding"/>
    <property type="evidence" value="ECO:0007669"/>
    <property type="project" value="InterPro"/>
</dbReference>
<accession>A0A6N8DRZ3</accession>
<dbReference type="Proteomes" id="UP000439113">
    <property type="component" value="Unassembled WGS sequence"/>
</dbReference>
<keyword evidence="1" id="KW-0813">Transport</keyword>
<keyword evidence="4" id="KW-0249">Electron transport</keyword>
<dbReference type="PROSITE" id="PS51007">
    <property type="entry name" value="CYTC"/>
    <property type="match status" value="1"/>
</dbReference>
<dbReference type="PANTHER" id="PTHR33751:SF9">
    <property type="entry name" value="CYTOCHROME C4"/>
    <property type="match status" value="1"/>
</dbReference>